<keyword evidence="8" id="KW-0648">Protein biosynthesis</keyword>
<keyword evidence="11" id="KW-1185">Reference proteome</keyword>
<dbReference type="InterPro" id="IPR001278">
    <property type="entry name" value="Arg-tRNA-ligase"/>
</dbReference>
<dbReference type="Gene3D" id="3.40.50.620">
    <property type="entry name" value="HUPs"/>
    <property type="match status" value="1"/>
</dbReference>
<proteinExistence type="inferred from homology"/>
<dbReference type="PROSITE" id="PS00178">
    <property type="entry name" value="AA_TRNA_LIGASE_I"/>
    <property type="match status" value="1"/>
</dbReference>
<evidence type="ECO:0000259" key="9">
    <source>
        <dbReference type="Pfam" id="PF00750"/>
    </source>
</evidence>
<evidence type="ECO:0000256" key="5">
    <source>
        <dbReference type="ARBA" id="ARBA00033033"/>
    </source>
</evidence>
<protein>
    <recommendedName>
        <fullName evidence="6">Probable arginine--tRNA ligase, mitochondrial</fullName>
    </recommendedName>
    <alternativeName>
        <fullName evidence="5">Arginyl-tRNA synthetase</fullName>
    </alternativeName>
</protein>
<evidence type="ECO:0000256" key="6">
    <source>
        <dbReference type="ARBA" id="ARBA00039495"/>
    </source>
</evidence>
<dbReference type="OrthoDB" id="68056at2759"/>
<dbReference type="GO" id="GO:0005524">
    <property type="term" value="F:ATP binding"/>
    <property type="evidence" value="ECO:0007669"/>
    <property type="project" value="UniProtKB-KW"/>
</dbReference>
<evidence type="ECO:0000313" key="10">
    <source>
        <dbReference type="EMBL" id="KAA0197352.1"/>
    </source>
</evidence>
<dbReference type="EMBL" id="LUCM01002440">
    <property type="protein sequence ID" value="KAA0197352.1"/>
    <property type="molecule type" value="Genomic_DNA"/>
</dbReference>
<dbReference type="InterPro" id="IPR001412">
    <property type="entry name" value="aa-tRNA-synth_I_CS"/>
</dbReference>
<comment type="similarity">
    <text evidence="8">Belongs to the class-I aminoacyl-tRNA synthetase family.</text>
</comment>
<dbReference type="GO" id="GO:0006420">
    <property type="term" value="P:arginyl-tRNA aminoacylation"/>
    <property type="evidence" value="ECO:0007669"/>
    <property type="project" value="InterPro"/>
</dbReference>
<reference evidence="10" key="1">
    <citation type="submission" date="2019-05" db="EMBL/GenBank/DDBJ databases">
        <title>Annotation for the trematode Fasciolopsis buski.</title>
        <authorList>
            <person name="Choi Y.-J."/>
        </authorList>
    </citation>
    <scope>NUCLEOTIDE SEQUENCE</scope>
    <source>
        <strain evidence="10">HT</strain>
        <tissue evidence="10">Whole worm</tissue>
    </source>
</reference>
<keyword evidence="4 8" id="KW-0030">Aminoacyl-tRNA synthetase</keyword>
<feature type="domain" description="Arginyl-tRNA synthetase catalytic core" evidence="9">
    <location>
        <begin position="4"/>
        <end position="157"/>
    </location>
</feature>
<dbReference type="InterPro" id="IPR035684">
    <property type="entry name" value="ArgRS_core"/>
</dbReference>
<dbReference type="Proteomes" id="UP000728185">
    <property type="component" value="Unassembled WGS sequence"/>
</dbReference>
<dbReference type="SUPFAM" id="SSF52374">
    <property type="entry name" value="Nucleotidylyl transferase"/>
    <property type="match status" value="1"/>
</dbReference>
<dbReference type="PANTHER" id="PTHR11956">
    <property type="entry name" value="ARGINYL-TRNA SYNTHETASE"/>
    <property type="match status" value="1"/>
</dbReference>
<evidence type="ECO:0000256" key="7">
    <source>
        <dbReference type="ARBA" id="ARBA00049595"/>
    </source>
</evidence>
<dbReference type="GO" id="GO:0005739">
    <property type="term" value="C:mitochondrion"/>
    <property type="evidence" value="ECO:0007669"/>
    <property type="project" value="TreeGrafter"/>
</dbReference>
<keyword evidence="2 8" id="KW-0547">Nucleotide-binding</keyword>
<keyword evidence="3 8" id="KW-0067">ATP-binding</keyword>
<evidence type="ECO:0000256" key="2">
    <source>
        <dbReference type="ARBA" id="ARBA00022741"/>
    </source>
</evidence>
<evidence type="ECO:0000256" key="1">
    <source>
        <dbReference type="ARBA" id="ARBA00022598"/>
    </source>
</evidence>
<accession>A0A8E0S0L7</accession>
<organism evidence="10 11">
    <name type="scientific">Fasciolopsis buskii</name>
    <dbReference type="NCBI Taxonomy" id="27845"/>
    <lineage>
        <taxon>Eukaryota</taxon>
        <taxon>Metazoa</taxon>
        <taxon>Spiralia</taxon>
        <taxon>Lophotrochozoa</taxon>
        <taxon>Platyhelminthes</taxon>
        <taxon>Trematoda</taxon>
        <taxon>Digenea</taxon>
        <taxon>Plagiorchiida</taxon>
        <taxon>Echinostomata</taxon>
        <taxon>Echinostomatoidea</taxon>
        <taxon>Fasciolidae</taxon>
        <taxon>Fasciolopsis</taxon>
    </lineage>
</organism>
<dbReference type="GO" id="GO:0004814">
    <property type="term" value="F:arginine-tRNA ligase activity"/>
    <property type="evidence" value="ECO:0007669"/>
    <property type="project" value="InterPro"/>
</dbReference>
<keyword evidence="1 8" id="KW-0436">Ligase</keyword>
<dbReference type="AlphaFoldDB" id="A0A8E0S0L7"/>
<name>A0A8E0S0L7_9TREM</name>
<dbReference type="PANTHER" id="PTHR11956:SF11">
    <property type="entry name" value="ARGININE--TRNA LIGASE, MITOCHONDRIAL-RELATED"/>
    <property type="match status" value="1"/>
</dbReference>
<dbReference type="InterPro" id="IPR014729">
    <property type="entry name" value="Rossmann-like_a/b/a_fold"/>
</dbReference>
<dbReference type="GO" id="GO:0032543">
    <property type="term" value="P:mitochondrial translation"/>
    <property type="evidence" value="ECO:0007669"/>
    <property type="project" value="TreeGrafter"/>
</dbReference>
<evidence type="ECO:0000313" key="11">
    <source>
        <dbReference type="Proteomes" id="UP000728185"/>
    </source>
</evidence>
<dbReference type="PRINTS" id="PR01038">
    <property type="entry name" value="TRNASYNTHARG"/>
</dbReference>
<comment type="function">
    <text evidence="7">Catalyzes the attachment of arginine to tRNA(Arg) in a two-step reaction: arginine is first activated by ATP to form Arg-AMP and then transferred to the acceptor end of tRNA(Arg).</text>
</comment>
<evidence type="ECO:0000256" key="8">
    <source>
        <dbReference type="RuleBase" id="RU363038"/>
    </source>
</evidence>
<evidence type="ECO:0000256" key="3">
    <source>
        <dbReference type="ARBA" id="ARBA00022840"/>
    </source>
</evidence>
<sequence length="160" mass="18400">MPDSSPNVAKPFHLGHFRATVTGNFIRNINEAFHHRVVAINYLGDWGTQFDLLASAFKRYGSWDKLNVNPMRHLHEIYVLVNQENAPPVNSMISTAQSSRDPDQMAWWARVREITIAHLTQTYSRMNIRFTAFEYESDYVEGAKQLVDRLLAAGLATYDR</sequence>
<gene>
    <name evidence="10" type="ORF">FBUS_09610</name>
</gene>
<comment type="caution">
    <text evidence="10">The sequence shown here is derived from an EMBL/GenBank/DDBJ whole genome shotgun (WGS) entry which is preliminary data.</text>
</comment>
<evidence type="ECO:0000256" key="4">
    <source>
        <dbReference type="ARBA" id="ARBA00023146"/>
    </source>
</evidence>
<dbReference type="Pfam" id="PF00750">
    <property type="entry name" value="tRNA-synt_1d"/>
    <property type="match status" value="1"/>
</dbReference>